<evidence type="ECO:0000256" key="5">
    <source>
        <dbReference type="PROSITE-ProRule" id="PRU00103"/>
    </source>
</evidence>
<evidence type="ECO:0000256" key="6">
    <source>
        <dbReference type="SAM" id="MobiDB-lite"/>
    </source>
</evidence>
<dbReference type="SMART" id="SM00490">
    <property type="entry name" value="HELICc"/>
    <property type="match status" value="1"/>
</dbReference>
<dbReference type="InterPro" id="IPR027417">
    <property type="entry name" value="P-loop_NTPase"/>
</dbReference>
<sequence>MASSRLTKLLKLLESNNESTRKAASQQICEIAKAHPSQLVPISRKVHALLYSSSWDTRVAAAGTLGRLAEAFPHHSVQQLAEALPDTNGSVEQQLQQGPSYQVHVLLPAFDLDRVLRKGQPLLASGGQEYDVVDSSLPLAERVAKQRQQIRERLGLGKGFGGKGLDDVMNTDELVGEEDIEAALEAPAARPRSRAGSSNRGDSGSGSKARSATPPESKQAAASLLRSESIISARERNKLKRKAKALGRQESSKPGALDAKGRVAELVSGERAGSAAGSREASPASPLKHAAAAAAGAAGGAAGAGAVSVLTDEQAAEQDMEEWHNIETGSWPFQRVADQLCVDILNPAWSVRHGAAAGLRELLREQAAAAAVEAPLADATSGWASPGGAGRRNLALVTPDAFEAAACANAAWLEDMIMHLLCVLALDRFADYVSDQVVVPVRETAAQALGAALQPTSLLTLQRVLELLSSMHKHHEWSVRHGAFTGIKYLLASRPEAAEQLLPAALPVLMAGLGDKDDSVQAAAAEALVPMAPLLLAMQDEQAVARLRHILWNLLSSMEEELSVATSSSLSLLAALYSPPARFQADAALASRLPVLWPFLSHSITGVRLAAAASLGRLAVAGAAADAAAGAAAGSVDAAAADGAWLKPVVGPTLRLLLQCMVTERDARVQQALLRAWSSSLQHARAADVCDGLSAADMCCMLNLMATPCGSPLDTALLVVPLQGRLVAWGSSDAEEAGFCVRPAKKIKQDPGSDAASTPGLASGYSGLSGVNGSGSFGSGLDPEAWVGAEDQEAAVRMRLLASKALGQLCVKLQGQEPPLLPGLLLQQLQAIASSSRIAASLNILHWLQLVADACRAANAAAAADAAAAATAADAAQASTFALAAAISAVVPEQLPDSCLAYLSAPGASMPSYPAAEPYAELAPLYAKMRRELYALVNACLQVGVVLQAPNNLPLDVLPADGCVEMACSVPAAADTAEVGVAKQTVLATAQHLQLMEAYLHASACLVLASVVVASGRLPPKLNCVIQNLMAGLRKEPCRELQAVAASALAELMASCTGRQPCPNDKLVKNLCAMACGDSTETPCAAAAAEGLSAEEDVAAVRLLSSSAAGGSAAAQSDPLPATARLGAEAALHAVCCRFGAALFEVLPAVWGQMSGALAAAAGADGAPGGNPQGLIDAMQVVKAVVPSLHSSLVPQALLLLPQLASCLRHSNAAVRLAAARCLAALAAAQPEAVLPLLLKQAVPLLDGTNPVQSRLGAVELMATLVLQLQRQLVPYTVMLVVPLLRRMSDAVPAVRRKAALCFGSLTALLPLTHGLPLPVGLDEGQRADALRDGEFLSQLLDNRRVEDYSLPMQLKVELRRYQQEGINWLCFLRRFGLNGVLADDMGLGKTLQATTIMAASAAERQATAAAAAAQQANGLQQQQQHAAAAGSTAAAGLLPSLVVCPSTLVGHWAHEINKYVDEAVLRPLAICGTPAERAAAQQQLRKADAGKSAAAAGYNVVIISYESLRADADWACGIAWDYVVLDEGHVIRSTKSKLAQAVKRLAAQHRLVLSGTPIQNSALELWSLFDFLMPGFLGAERDFNSRFGRVVSAARYSKKGSREAEAGTLALDALHKQVMPFILRRTKGQVLQDLPPKIVTDVLCRMSSIQQRLYEDFASSQALSEVTSTLTQQQHAAANDSSSKPAAAAAEGKAAQHVFSALIYLRKLCSHPLLALDWSVPAHREACQLVLGPAAAASQAAAEAALRSIEHAPKLLALQDILVQCGLVSPDAALGSSNHAGGRGGGAAAARDFDELAEGSSDSGHRLLVFAQLKGMLDLVESCLLRPLGVSSLRLDGSVDASQRFGVVQRFNSDPTIQVLMLTTHVGGLGLNLTSADTVVFLEHDWNPMKDLQAMDRAHRIGQTRTVNVYRLLMQDTLEQRIMSLQQFKLDVANAVVNQDNMSMAAMDTGQLLDLFGTPAAAAEKQERTAARAAGASEAAAAGVASAEGAAAAGGKKKQSALQSMLDGMGELWDDGQYTAEFDMKSFMQKLAKKQQQ</sequence>
<dbReference type="Pfam" id="PF12054">
    <property type="entry name" value="DUF3535"/>
    <property type="match status" value="1"/>
</dbReference>
<dbReference type="Gene3D" id="1.25.10.10">
    <property type="entry name" value="Leucine-rich Repeat Variant"/>
    <property type="match status" value="3"/>
</dbReference>
<dbReference type="InterPro" id="IPR038718">
    <property type="entry name" value="SNF2-like_sf"/>
</dbReference>
<dbReference type="GO" id="GO:0003677">
    <property type="term" value="F:DNA binding"/>
    <property type="evidence" value="ECO:0007669"/>
    <property type="project" value="UniProtKB-KW"/>
</dbReference>
<reference evidence="9 10" key="1">
    <citation type="submission" date="2016-10" db="EMBL/GenBank/DDBJ databases">
        <authorList>
            <person name="Cai Z."/>
        </authorList>
    </citation>
    <scope>NUCLEOTIDE SEQUENCE [LARGE SCALE GENOMIC DNA]</scope>
</reference>
<keyword evidence="3" id="KW-0067">ATP-binding</keyword>
<dbReference type="EMBL" id="FNXT01001270">
    <property type="protein sequence ID" value="SZX76977.1"/>
    <property type="molecule type" value="Genomic_DNA"/>
</dbReference>
<dbReference type="InterPro" id="IPR000357">
    <property type="entry name" value="HEAT"/>
</dbReference>
<dbReference type="Gene3D" id="3.40.50.300">
    <property type="entry name" value="P-loop containing nucleotide triphosphate hydrolases"/>
    <property type="match status" value="1"/>
</dbReference>
<evidence type="ECO:0000256" key="3">
    <source>
        <dbReference type="ARBA" id="ARBA00022806"/>
    </source>
</evidence>
<dbReference type="CDD" id="cd18793">
    <property type="entry name" value="SF2_C_SNF"/>
    <property type="match status" value="1"/>
</dbReference>
<evidence type="ECO:0000256" key="1">
    <source>
        <dbReference type="ARBA" id="ARBA00022737"/>
    </source>
</evidence>
<evidence type="ECO:0000259" key="8">
    <source>
        <dbReference type="PROSITE" id="PS51194"/>
    </source>
</evidence>
<dbReference type="GO" id="GO:0004386">
    <property type="term" value="F:helicase activity"/>
    <property type="evidence" value="ECO:0007669"/>
    <property type="project" value="UniProtKB-KW"/>
</dbReference>
<keyword evidence="2" id="KW-0378">Hydrolase</keyword>
<dbReference type="InterPro" id="IPR016024">
    <property type="entry name" value="ARM-type_fold"/>
</dbReference>
<dbReference type="InterPro" id="IPR001650">
    <property type="entry name" value="Helicase_C-like"/>
</dbReference>
<evidence type="ECO:0000259" key="7">
    <source>
        <dbReference type="PROSITE" id="PS51192"/>
    </source>
</evidence>
<dbReference type="STRING" id="3088.A0A383WHK9"/>
<feature type="domain" description="Helicase C-terminal" evidence="8">
    <location>
        <begin position="1793"/>
        <end position="1944"/>
    </location>
</feature>
<dbReference type="InterPro" id="IPR014001">
    <property type="entry name" value="Helicase_ATP-bd"/>
</dbReference>
<evidence type="ECO:0000313" key="9">
    <source>
        <dbReference type="EMBL" id="SZX76977.1"/>
    </source>
</evidence>
<dbReference type="InterPro" id="IPR049730">
    <property type="entry name" value="SNF2/RAD54-like_C"/>
</dbReference>
<feature type="domain" description="Helicase ATP-binding" evidence="7">
    <location>
        <begin position="1371"/>
        <end position="1576"/>
    </location>
</feature>
<feature type="repeat" description="HEAT" evidence="5">
    <location>
        <begin position="1200"/>
        <end position="1235"/>
    </location>
</feature>
<protein>
    <submittedName>
        <fullName evidence="9">Uncharacterized protein</fullName>
    </submittedName>
</protein>
<dbReference type="InterPro" id="IPR000330">
    <property type="entry name" value="SNF2_N"/>
</dbReference>
<dbReference type="SUPFAM" id="SSF48371">
    <property type="entry name" value="ARM repeat"/>
    <property type="match status" value="1"/>
</dbReference>
<dbReference type="SUPFAM" id="SSF52540">
    <property type="entry name" value="P-loop containing nucleoside triphosphate hydrolases"/>
    <property type="match status" value="2"/>
</dbReference>
<keyword evidence="4" id="KW-0238">DNA-binding</keyword>
<evidence type="ECO:0000256" key="2">
    <source>
        <dbReference type="ARBA" id="ARBA00022801"/>
    </source>
</evidence>
<feature type="region of interest" description="Disordered" evidence="6">
    <location>
        <begin position="184"/>
        <end position="227"/>
    </location>
</feature>
<keyword evidence="3" id="KW-0547">Nucleotide-binding</keyword>
<dbReference type="PROSITE" id="PS50077">
    <property type="entry name" value="HEAT_REPEAT"/>
    <property type="match status" value="2"/>
</dbReference>
<dbReference type="Pfam" id="PF13513">
    <property type="entry name" value="HEAT_EZ"/>
    <property type="match status" value="1"/>
</dbReference>
<name>A0A383WHK9_TETOB</name>
<dbReference type="Pfam" id="PF02985">
    <property type="entry name" value="HEAT"/>
    <property type="match status" value="1"/>
</dbReference>
<dbReference type="PANTHER" id="PTHR36498">
    <property type="entry name" value="TATA-BINDING PROTEIN-ASSOCIATED FACTOR 172"/>
    <property type="match status" value="1"/>
</dbReference>
<proteinExistence type="predicted"/>
<keyword evidence="1" id="KW-0677">Repeat</keyword>
<dbReference type="Pfam" id="PF00271">
    <property type="entry name" value="Helicase_C"/>
    <property type="match status" value="1"/>
</dbReference>
<dbReference type="GO" id="GO:0005524">
    <property type="term" value="F:ATP binding"/>
    <property type="evidence" value="ECO:0007669"/>
    <property type="project" value="InterPro"/>
</dbReference>
<dbReference type="GO" id="GO:0017025">
    <property type="term" value="F:TBP-class protein binding"/>
    <property type="evidence" value="ECO:0007669"/>
    <property type="project" value="InterPro"/>
</dbReference>
<evidence type="ECO:0000313" key="10">
    <source>
        <dbReference type="Proteomes" id="UP000256970"/>
    </source>
</evidence>
<dbReference type="FunFam" id="3.40.50.300:FF:001793">
    <property type="entry name" value="TATA-binding protein-associated factor"/>
    <property type="match status" value="1"/>
</dbReference>
<dbReference type="InterPro" id="IPR022707">
    <property type="entry name" value="Mot1_central_dom"/>
</dbReference>
<dbReference type="InterPro" id="IPR021133">
    <property type="entry name" value="HEAT_type_2"/>
</dbReference>
<dbReference type="InterPro" id="IPR011989">
    <property type="entry name" value="ARM-like"/>
</dbReference>
<dbReference type="SMART" id="SM00487">
    <property type="entry name" value="DEXDc"/>
    <property type="match status" value="1"/>
</dbReference>
<dbReference type="GO" id="GO:0016887">
    <property type="term" value="F:ATP hydrolysis activity"/>
    <property type="evidence" value="ECO:0007669"/>
    <property type="project" value="InterPro"/>
</dbReference>
<gene>
    <name evidence="9" type="ORF">BQ4739_LOCUS17338</name>
</gene>
<dbReference type="Gene3D" id="3.40.50.10810">
    <property type="entry name" value="Tandem AAA-ATPase domain"/>
    <property type="match status" value="1"/>
</dbReference>
<keyword evidence="3" id="KW-0347">Helicase</keyword>
<dbReference type="Pfam" id="PF00176">
    <property type="entry name" value="SNF2-rel_dom"/>
    <property type="match status" value="1"/>
</dbReference>
<dbReference type="PROSITE" id="PS51192">
    <property type="entry name" value="HELICASE_ATP_BIND_1"/>
    <property type="match status" value="1"/>
</dbReference>
<organism evidence="9 10">
    <name type="scientific">Tetradesmus obliquus</name>
    <name type="common">Green alga</name>
    <name type="synonym">Acutodesmus obliquus</name>
    <dbReference type="NCBI Taxonomy" id="3088"/>
    <lineage>
        <taxon>Eukaryota</taxon>
        <taxon>Viridiplantae</taxon>
        <taxon>Chlorophyta</taxon>
        <taxon>core chlorophytes</taxon>
        <taxon>Chlorophyceae</taxon>
        <taxon>CS clade</taxon>
        <taxon>Sphaeropleales</taxon>
        <taxon>Scenedesmaceae</taxon>
        <taxon>Tetradesmus</taxon>
    </lineage>
</organism>
<dbReference type="Proteomes" id="UP000256970">
    <property type="component" value="Unassembled WGS sequence"/>
</dbReference>
<keyword evidence="10" id="KW-1185">Reference proteome</keyword>
<feature type="compositionally biased region" description="Low complexity" evidence="6">
    <location>
        <begin position="184"/>
        <end position="207"/>
    </location>
</feature>
<evidence type="ECO:0000256" key="4">
    <source>
        <dbReference type="ARBA" id="ARBA00023125"/>
    </source>
</evidence>
<accession>A0A383WHK9</accession>
<dbReference type="PANTHER" id="PTHR36498:SF1">
    <property type="entry name" value="TATA-BINDING PROTEIN-ASSOCIATED FACTOR 172"/>
    <property type="match status" value="1"/>
</dbReference>
<dbReference type="PROSITE" id="PS51194">
    <property type="entry name" value="HELICASE_CTER"/>
    <property type="match status" value="1"/>
</dbReference>
<feature type="repeat" description="HEAT" evidence="5">
    <location>
        <begin position="505"/>
        <end position="542"/>
    </location>
</feature>
<feature type="region of interest" description="Disordered" evidence="6">
    <location>
        <begin position="240"/>
        <end position="260"/>
    </location>
</feature>
<dbReference type="InterPro" id="IPR044972">
    <property type="entry name" value="Mot1"/>
</dbReference>